<dbReference type="InterPro" id="IPR027417">
    <property type="entry name" value="P-loop_NTPase"/>
</dbReference>
<dbReference type="Gene3D" id="3.40.50.300">
    <property type="entry name" value="P-loop containing nucleotide triphosphate hydrolases"/>
    <property type="match status" value="1"/>
</dbReference>
<name>A0A1I2NBJ5_9BACI</name>
<dbReference type="SUPFAM" id="SSF52540">
    <property type="entry name" value="P-loop containing nucleoside triphosphate hydrolases"/>
    <property type="match status" value="1"/>
</dbReference>
<reference evidence="3" key="1">
    <citation type="submission" date="2016-10" db="EMBL/GenBank/DDBJ databases">
        <authorList>
            <person name="Varghese N."/>
            <person name="Submissions S."/>
        </authorList>
    </citation>
    <scope>NUCLEOTIDE SEQUENCE [LARGE SCALE GENOMIC DNA]</scope>
    <source>
        <strain evidence="3">FP5</strain>
    </source>
</reference>
<evidence type="ECO:0000313" key="2">
    <source>
        <dbReference type="EMBL" id="SFG00229.1"/>
    </source>
</evidence>
<evidence type="ECO:0000259" key="1">
    <source>
        <dbReference type="Pfam" id="PF03205"/>
    </source>
</evidence>
<dbReference type="InterPro" id="IPR004435">
    <property type="entry name" value="MobB_dom"/>
</dbReference>
<gene>
    <name evidence="2" type="ORF">SAMN05216353_1189</name>
</gene>
<feature type="domain" description="Molybdopterin-guanine dinucleotide biosynthesis protein B (MobB)" evidence="1">
    <location>
        <begin position="7"/>
        <end position="139"/>
    </location>
</feature>
<dbReference type="NCBIfam" id="TIGR00176">
    <property type="entry name" value="mobB"/>
    <property type="match status" value="1"/>
</dbReference>
<dbReference type="AlphaFoldDB" id="A0A1I2NBJ5"/>
<dbReference type="PANTHER" id="PTHR40072">
    <property type="entry name" value="MOLYBDOPTERIN-GUANINE DINUCLEOTIDE BIOSYNTHESIS ADAPTER PROTEIN-RELATED"/>
    <property type="match status" value="1"/>
</dbReference>
<keyword evidence="3" id="KW-1185">Reference proteome</keyword>
<dbReference type="GO" id="GO:0006777">
    <property type="term" value="P:Mo-molybdopterin cofactor biosynthetic process"/>
    <property type="evidence" value="ECO:0007669"/>
    <property type="project" value="InterPro"/>
</dbReference>
<dbReference type="InterPro" id="IPR052539">
    <property type="entry name" value="MGD_biosynthesis_adapter"/>
</dbReference>
<dbReference type="OrthoDB" id="9786803at2"/>
<dbReference type="PANTHER" id="PTHR40072:SF1">
    <property type="entry name" value="MOLYBDOPTERIN-GUANINE DINUCLEOTIDE BIOSYNTHESIS ADAPTER PROTEIN"/>
    <property type="match status" value="1"/>
</dbReference>
<proteinExistence type="predicted"/>
<evidence type="ECO:0000313" key="3">
    <source>
        <dbReference type="Proteomes" id="UP000198897"/>
    </source>
</evidence>
<dbReference type="RefSeq" id="WP_089752086.1">
    <property type="nucleotide sequence ID" value="NZ_FOOG01000018.1"/>
</dbReference>
<accession>A0A1I2NBJ5</accession>
<protein>
    <submittedName>
        <fullName evidence="2">Molybdopterin-guanine dinucleotide biosynthesis protein B</fullName>
    </submittedName>
</protein>
<dbReference type="Proteomes" id="UP000198897">
    <property type="component" value="Unassembled WGS sequence"/>
</dbReference>
<dbReference type="GO" id="GO:0005525">
    <property type="term" value="F:GTP binding"/>
    <property type="evidence" value="ECO:0007669"/>
    <property type="project" value="InterPro"/>
</dbReference>
<dbReference type="Pfam" id="PF03205">
    <property type="entry name" value="MobB"/>
    <property type="match status" value="1"/>
</dbReference>
<sequence>MNHQTPVFQVVGYKNSGKTSLLSELIAYGAENEEHVAAIKHHGHDEPLKVMHHGTDSYRLHESGAFMTGVDSPRRLQLELNHPEGYPLEKLVSLYRFFAPDLIVVEGFKEESYPKAVIIKRERDLELLKLENILLVVTWDESLTSHLELPVYKLEEWKEQLPEIYKLAKGA</sequence>
<organism evidence="2 3">
    <name type="scientific">Halobacillus alkaliphilus</name>
    <dbReference type="NCBI Taxonomy" id="396056"/>
    <lineage>
        <taxon>Bacteria</taxon>
        <taxon>Bacillati</taxon>
        <taxon>Bacillota</taxon>
        <taxon>Bacilli</taxon>
        <taxon>Bacillales</taxon>
        <taxon>Bacillaceae</taxon>
        <taxon>Halobacillus</taxon>
    </lineage>
</organism>
<dbReference type="EMBL" id="FOOG01000018">
    <property type="protein sequence ID" value="SFG00229.1"/>
    <property type="molecule type" value="Genomic_DNA"/>
</dbReference>